<dbReference type="InterPro" id="IPR040151">
    <property type="entry name" value="Gfd2/YDR514C-like"/>
</dbReference>
<dbReference type="InterPro" id="IPR036397">
    <property type="entry name" value="RNaseH_sf"/>
</dbReference>
<feature type="compositionally biased region" description="Polar residues" evidence="1">
    <location>
        <begin position="649"/>
        <end position="658"/>
    </location>
</feature>
<keyword evidence="4" id="KW-1185">Reference proteome</keyword>
<dbReference type="GO" id="GO:0003676">
    <property type="term" value="F:nucleic acid binding"/>
    <property type="evidence" value="ECO:0007669"/>
    <property type="project" value="InterPro"/>
</dbReference>
<evidence type="ECO:0000313" key="4">
    <source>
        <dbReference type="Proteomes" id="UP000799770"/>
    </source>
</evidence>
<feature type="region of interest" description="Disordered" evidence="1">
    <location>
        <begin position="16"/>
        <end position="84"/>
    </location>
</feature>
<evidence type="ECO:0000256" key="1">
    <source>
        <dbReference type="SAM" id="MobiDB-lite"/>
    </source>
</evidence>
<name>A0A6A5ZHE8_9PLEO</name>
<dbReference type="Gene3D" id="3.30.420.10">
    <property type="entry name" value="Ribonuclease H-like superfamily/Ribonuclease H"/>
    <property type="match status" value="1"/>
</dbReference>
<dbReference type="PANTHER" id="PTHR28083:SF1">
    <property type="entry name" value="GOOD FOR FULL DBP5 ACTIVITY PROTEIN 2"/>
    <property type="match status" value="1"/>
</dbReference>
<feature type="compositionally biased region" description="Polar residues" evidence="1">
    <location>
        <begin position="69"/>
        <end position="84"/>
    </location>
</feature>
<feature type="compositionally biased region" description="Gly residues" evidence="1">
    <location>
        <begin position="632"/>
        <end position="645"/>
    </location>
</feature>
<gene>
    <name evidence="3" type="ORF">BDV96DRAFT_642822</name>
</gene>
<proteinExistence type="predicted"/>
<dbReference type="Pfam" id="PF21762">
    <property type="entry name" value="DEDDh_C"/>
    <property type="match status" value="1"/>
</dbReference>
<accession>A0A6A5ZHE8</accession>
<evidence type="ECO:0000259" key="2">
    <source>
        <dbReference type="Pfam" id="PF21762"/>
    </source>
</evidence>
<sequence length="757" mass="83388">MAYASRLARLNMLVQTDLQALPDRGPTPISDDEESGGIALDPGADAPAEDKQSDGEATSQDPGTKATGAPQSEQPTPQEATQENTETRFVWVSGAASTFNFGSAPKLSTLPSTPLPAADVKRGELASPEDAFTPIVALSKYPYKFCSKDLLQDIATAFFDAGKFWNREWDLFYVRDFDEPTKPLILVRESQVENLLKEINSTLKLRLRITDQQREDGLVAHFPDHPRCLPRYLGRSNSREQYDQMAENTPTTSFRGTGEGPLPPLNEYTIDKFKQLLEDMWDLQRSKSKKTKGQKRIDNLAKQQDMTKLFKRAQRYLGLRPVMSGPAPVSATTMPRIEDTQPAPYPFDKSVVFVCVDVESYERAHHKITEIGIATLDTRDLSGVAPGKDGEIWRTKIKARHFRIKEHAHLINYEFVSGCPDRFDFGTSEFIPLAAAPTVVASCFKPPFCALAPGNQQQSIIGLMENLDLGEDRLLVFLGHDAKMDIQYLQNMGFNPLELKGFLESVDTATLYRVWRREQNQTNLGKILADFDIGGYNLHNAGNDAVYTVQAMLAVCVREASIRGSDERKTMLEETKIERFASYAAEAMQRADDENVAWSDKEDDDGGPPDPTLDNPRREPSTTTPSHRGSSSRGGGGGSYRGRGNGNYQPSYSSNSSDGTHRGYHSGGSSQPHSFAGRKTQVPTTFDGTSDIDTSYDSRGRGRGRARGDNRGRGGARARAGYSPNRGRGRGFAPFAGARGATGGDGNQVCHDLIDLS</sequence>
<feature type="domain" description="Gfd2/YDR514C-like C-terminal" evidence="2">
    <location>
        <begin position="352"/>
        <end position="554"/>
    </location>
</feature>
<dbReference type="OrthoDB" id="5953249at2759"/>
<organism evidence="3 4">
    <name type="scientific">Lophiotrema nucula</name>
    <dbReference type="NCBI Taxonomy" id="690887"/>
    <lineage>
        <taxon>Eukaryota</taxon>
        <taxon>Fungi</taxon>
        <taxon>Dikarya</taxon>
        <taxon>Ascomycota</taxon>
        <taxon>Pezizomycotina</taxon>
        <taxon>Dothideomycetes</taxon>
        <taxon>Pleosporomycetidae</taxon>
        <taxon>Pleosporales</taxon>
        <taxon>Lophiotremataceae</taxon>
        <taxon>Lophiotrema</taxon>
    </lineage>
</organism>
<feature type="region of interest" description="Disordered" evidence="1">
    <location>
        <begin position="591"/>
        <end position="747"/>
    </location>
</feature>
<dbReference type="AlphaFoldDB" id="A0A6A5ZHE8"/>
<dbReference type="InterPro" id="IPR012337">
    <property type="entry name" value="RNaseH-like_sf"/>
</dbReference>
<dbReference type="PANTHER" id="PTHR28083">
    <property type="entry name" value="GOOD FOR FULL DBP5 ACTIVITY PROTEIN 2"/>
    <property type="match status" value="1"/>
</dbReference>
<protein>
    <recommendedName>
        <fullName evidence="2">Gfd2/YDR514C-like C-terminal domain-containing protein</fullName>
    </recommendedName>
</protein>
<feature type="compositionally biased region" description="Basic and acidic residues" evidence="1">
    <location>
        <begin position="696"/>
        <end position="712"/>
    </location>
</feature>
<dbReference type="Proteomes" id="UP000799770">
    <property type="component" value="Unassembled WGS sequence"/>
</dbReference>
<dbReference type="EMBL" id="ML977316">
    <property type="protein sequence ID" value="KAF2118635.1"/>
    <property type="molecule type" value="Genomic_DNA"/>
</dbReference>
<feature type="compositionally biased region" description="Polar residues" evidence="1">
    <location>
        <begin position="681"/>
        <end position="695"/>
    </location>
</feature>
<evidence type="ECO:0000313" key="3">
    <source>
        <dbReference type="EMBL" id="KAF2118635.1"/>
    </source>
</evidence>
<dbReference type="InterPro" id="IPR048519">
    <property type="entry name" value="Gfd2/YDR514C-like_C"/>
</dbReference>
<dbReference type="GO" id="GO:0005634">
    <property type="term" value="C:nucleus"/>
    <property type="evidence" value="ECO:0007669"/>
    <property type="project" value="TreeGrafter"/>
</dbReference>
<reference evidence="3" key="1">
    <citation type="journal article" date="2020" name="Stud. Mycol.">
        <title>101 Dothideomycetes genomes: a test case for predicting lifestyles and emergence of pathogens.</title>
        <authorList>
            <person name="Haridas S."/>
            <person name="Albert R."/>
            <person name="Binder M."/>
            <person name="Bloem J."/>
            <person name="Labutti K."/>
            <person name="Salamov A."/>
            <person name="Andreopoulos B."/>
            <person name="Baker S."/>
            <person name="Barry K."/>
            <person name="Bills G."/>
            <person name="Bluhm B."/>
            <person name="Cannon C."/>
            <person name="Castanera R."/>
            <person name="Culley D."/>
            <person name="Daum C."/>
            <person name="Ezra D."/>
            <person name="Gonzalez J."/>
            <person name="Henrissat B."/>
            <person name="Kuo A."/>
            <person name="Liang C."/>
            <person name="Lipzen A."/>
            <person name="Lutzoni F."/>
            <person name="Magnuson J."/>
            <person name="Mondo S."/>
            <person name="Nolan M."/>
            <person name="Ohm R."/>
            <person name="Pangilinan J."/>
            <person name="Park H.-J."/>
            <person name="Ramirez L."/>
            <person name="Alfaro M."/>
            <person name="Sun H."/>
            <person name="Tritt A."/>
            <person name="Yoshinaga Y."/>
            <person name="Zwiers L.-H."/>
            <person name="Turgeon B."/>
            <person name="Goodwin S."/>
            <person name="Spatafora J."/>
            <person name="Crous P."/>
            <person name="Grigoriev I."/>
        </authorList>
    </citation>
    <scope>NUCLEOTIDE SEQUENCE</scope>
    <source>
        <strain evidence="3">CBS 627.86</strain>
    </source>
</reference>
<dbReference type="SUPFAM" id="SSF53098">
    <property type="entry name" value="Ribonuclease H-like"/>
    <property type="match status" value="1"/>
</dbReference>